<dbReference type="RefSeq" id="XP_028595497.1">
    <property type="nucleotide sequence ID" value="XM_028739664.1"/>
</dbReference>
<dbReference type="PANTHER" id="PTHR36464">
    <property type="entry name" value="PROTEIN BEAN1"/>
    <property type="match status" value="1"/>
</dbReference>
<dbReference type="PANTHER" id="PTHR36464:SF1">
    <property type="entry name" value="PROTEIN BEAN1"/>
    <property type="match status" value="1"/>
</dbReference>
<dbReference type="OrthoDB" id="9085892at2759"/>
<evidence type="ECO:0000256" key="1">
    <source>
        <dbReference type="SAM" id="Phobius"/>
    </source>
</evidence>
<dbReference type="Proteomes" id="UP000472272">
    <property type="component" value="Chromosome 8"/>
</dbReference>
<protein>
    <submittedName>
        <fullName evidence="2">Brain expressed associated with NEDD4 1</fullName>
    </submittedName>
</protein>
<reference evidence="2" key="3">
    <citation type="submission" date="2025-09" db="UniProtKB">
        <authorList>
            <consortium name="Ensembl"/>
        </authorList>
    </citation>
    <scope>IDENTIFICATION</scope>
</reference>
<dbReference type="CTD" id="146227"/>
<dbReference type="KEGG" id="pmua:114601984"/>
<sequence>MNHEKGIQPCRKEELQCLLNCLRCHFKKNCGKDYGSIKITCSTIYLNQTIPITEFTHFTEGKADTSMSDSSVLVAGVVIGAVLFLSCVAIIIGSLRKNRCFQHLQLRRDASYTPECFYGGSVGELRSSCIEEFPPAFYFSTYVETQVNVTCPDSPPHYDECVGPGAVQICIPTDDPPPYSLIDPCRWNDSAINIPWEEEVTPGAAGERDAGYLVGLQGLPQPIPSISLSSSFPMEAAPPYETVVCEQNIPIPLVPLDLLKTSTEHYQTFFNRIM</sequence>
<reference evidence="2 3" key="1">
    <citation type="journal article" date="2019" name="Proc. Natl. Acad. Sci. U.S.A.">
        <title>Regulatory changes in pterin and carotenoid genes underlie balanced color polymorphisms in the wall lizard.</title>
        <authorList>
            <person name="Andrade P."/>
            <person name="Pinho C."/>
            <person name="Perez I de Lanuza G."/>
            <person name="Afonso S."/>
            <person name="Brejcha J."/>
            <person name="Rubin C.J."/>
            <person name="Wallerman O."/>
            <person name="Pereira P."/>
            <person name="Sabatino S.J."/>
            <person name="Bellati A."/>
            <person name="Pellitteri-Rosa D."/>
            <person name="Bosakova Z."/>
            <person name="Bunikis I."/>
            <person name="Carretero M.A."/>
            <person name="Feiner N."/>
            <person name="Marsik P."/>
            <person name="Pauperio F."/>
            <person name="Salvi D."/>
            <person name="Soler L."/>
            <person name="While G.M."/>
            <person name="Uller T."/>
            <person name="Font E."/>
            <person name="Andersson L."/>
            <person name="Carneiro M."/>
        </authorList>
    </citation>
    <scope>NUCLEOTIDE SEQUENCE</scope>
</reference>
<dbReference type="Ensembl" id="ENSPMRT00000015548.1">
    <property type="protein sequence ID" value="ENSPMRP00000014554.1"/>
    <property type="gene ID" value="ENSPMRG00000009712.1"/>
</dbReference>
<keyword evidence="1" id="KW-0472">Membrane</keyword>
<accession>A0A670ISW3</accession>
<proteinExistence type="predicted"/>
<keyword evidence="3" id="KW-1185">Reference proteome</keyword>
<dbReference type="GeneTree" id="ENSGT00940000165226"/>
<dbReference type="RefSeq" id="XP_028595496.1">
    <property type="nucleotide sequence ID" value="XM_028739663.1"/>
</dbReference>
<keyword evidence="1" id="KW-0812">Transmembrane</keyword>
<evidence type="ECO:0000313" key="3">
    <source>
        <dbReference type="Proteomes" id="UP000472272"/>
    </source>
</evidence>
<dbReference type="GeneID" id="114601984"/>
<dbReference type="OMA" id="HRIRYSC"/>
<keyword evidence="1" id="KW-1133">Transmembrane helix</keyword>
<dbReference type="AlphaFoldDB" id="A0A670ISW3"/>
<gene>
    <name evidence="2" type="primary">BEAN1</name>
</gene>
<name>A0A670ISW3_PODMU</name>
<evidence type="ECO:0000313" key="2">
    <source>
        <dbReference type="Ensembl" id="ENSPMRP00000014554.1"/>
    </source>
</evidence>
<reference evidence="2" key="2">
    <citation type="submission" date="2025-08" db="UniProtKB">
        <authorList>
            <consortium name="Ensembl"/>
        </authorList>
    </citation>
    <scope>IDENTIFICATION</scope>
</reference>
<dbReference type="InterPro" id="IPR039352">
    <property type="entry name" value="BEAN1"/>
</dbReference>
<organism evidence="2 3">
    <name type="scientific">Podarcis muralis</name>
    <name type="common">Wall lizard</name>
    <name type="synonym">Lacerta muralis</name>
    <dbReference type="NCBI Taxonomy" id="64176"/>
    <lineage>
        <taxon>Eukaryota</taxon>
        <taxon>Metazoa</taxon>
        <taxon>Chordata</taxon>
        <taxon>Craniata</taxon>
        <taxon>Vertebrata</taxon>
        <taxon>Euteleostomi</taxon>
        <taxon>Lepidosauria</taxon>
        <taxon>Squamata</taxon>
        <taxon>Bifurcata</taxon>
        <taxon>Unidentata</taxon>
        <taxon>Episquamata</taxon>
        <taxon>Laterata</taxon>
        <taxon>Lacertibaenia</taxon>
        <taxon>Lacertidae</taxon>
        <taxon>Podarcis</taxon>
    </lineage>
</organism>
<feature type="transmembrane region" description="Helical" evidence="1">
    <location>
        <begin position="72"/>
        <end position="95"/>
    </location>
</feature>